<keyword evidence="2" id="KW-0862">Zinc</keyword>
<keyword evidence="1" id="KW-0479">Metal-binding</keyword>
<keyword evidence="4" id="KW-0520">NAD</keyword>
<comment type="caution">
    <text evidence="6">The sequence shown here is derived from an EMBL/GenBank/DDBJ whole genome shotgun (WGS) entry which is preliminary data.</text>
</comment>
<keyword evidence="7" id="KW-1185">Reference proteome</keyword>
<name>A0ABN8NWP8_9CNID</name>
<evidence type="ECO:0000256" key="1">
    <source>
        <dbReference type="ARBA" id="ARBA00022723"/>
    </source>
</evidence>
<keyword evidence="3" id="KW-0560">Oxidoreductase</keyword>
<dbReference type="PANTHER" id="PTHR43880:SF12">
    <property type="entry name" value="ALCOHOL DEHYDROGENASE CLASS-3"/>
    <property type="match status" value="1"/>
</dbReference>
<evidence type="ECO:0000256" key="3">
    <source>
        <dbReference type="ARBA" id="ARBA00023002"/>
    </source>
</evidence>
<feature type="non-terminal residue" evidence="6">
    <location>
        <position position="1"/>
    </location>
</feature>
<organism evidence="6 7">
    <name type="scientific">Porites lobata</name>
    <dbReference type="NCBI Taxonomy" id="104759"/>
    <lineage>
        <taxon>Eukaryota</taxon>
        <taxon>Metazoa</taxon>
        <taxon>Cnidaria</taxon>
        <taxon>Anthozoa</taxon>
        <taxon>Hexacorallia</taxon>
        <taxon>Scleractinia</taxon>
        <taxon>Fungiina</taxon>
        <taxon>Poritidae</taxon>
        <taxon>Porites</taxon>
    </lineage>
</organism>
<evidence type="ECO:0000256" key="4">
    <source>
        <dbReference type="ARBA" id="ARBA00023027"/>
    </source>
</evidence>
<protein>
    <recommendedName>
        <fullName evidence="5">Alcohol dehydrogenase-like N-terminal domain-containing protein</fullName>
    </recommendedName>
</protein>
<dbReference type="EMBL" id="CALNXK010000038">
    <property type="protein sequence ID" value="CAH3123411.1"/>
    <property type="molecule type" value="Genomic_DNA"/>
</dbReference>
<dbReference type="PROSITE" id="PS00059">
    <property type="entry name" value="ADH_ZINC"/>
    <property type="match status" value="1"/>
</dbReference>
<evidence type="ECO:0000313" key="6">
    <source>
        <dbReference type="EMBL" id="CAH3123411.1"/>
    </source>
</evidence>
<sequence length="112" mass="11853">QPISCRGAVTWEAAKPAVIETVEVAPPKLGEVRIKMINTGVCHSDSTMASGNKGDRFFPVVLGHEGSGVVESVGEGVTTVKPGDHVVLTYVPNCGECKLCLNPLTNLCTRYL</sequence>
<dbReference type="Proteomes" id="UP001159405">
    <property type="component" value="Unassembled WGS sequence"/>
</dbReference>
<dbReference type="PANTHER" id="PTHR43880">
    <property type="entry name" value="ALCOHOL DEHYDROGENASE"/>
    <property type="match status" value="1"/>
</dbReference>
<evidence type="ECO:0000256" key="2">
    <source>
        <dbReference type="ARBA" id="ARBA00022833"/>
    </source>
</evidence>
<evidence type="ECO:0000313" key="7">
    <source>
        <dbReference type="Proteomes" id="UP001159405"/>
    </source>
</evidence>
<proteinExistence type="predicted"/>
<dbReference type="InterPro" id="IPR002328">
    <property type="entry name" value="ADH_Zn_CS"/>
</dbReference>
<dbReference type="Pfam" id="PF08240">
    <property type="entry name" value="ADH_N"/>
    <property type="match status" value="1"/>
</dbReference>
<reference evidence="6 7" key="1">
    <citation type="submission" date="2022-05" db="EMBL/GenBank/DDBJ databases">
        <authorList>
            <consortium name="Genoscope - CEA"/>
            <person name="William W."/>
        </authorList>
    </citation>
    <scope>NUCLEOTIDE SEQUENCE [LARGE SCALE GENOMIC DNA]</scope>
</reference>
<dbReference type="InterPro" id="IPR013154">
    <property type="entry name" value="ADH-like_N"/>
</dbReference>
<accession>A0ABN8NWP8</accession>
<dbReference type="Gene3D" id="3.90.180.10">
    <property type="entry name" value="Medium-chain alcohol dehydrogenases, catalytic domain"/>
    <property type="match status" value="1"/>
</dbReference>
<gene>
    <name evidence="6" type="ORF">PLOB_00029948</name>
</gene>
<dbReference type="InterPro" id="IPR011032">
    <property type="entry name" value="GroES-like_sf"/>
</dbReference>
<evidence type="ECO:0000259" key="5">
    <source>
        <dbReference type="Pfam" id="PF08240"/>
    </source>
</evidence>
<feature type="domain" description="Alcohol dehydrogenase-like N-terminal" evidence="5">
    <location>
        <begin position="30"/>
        <end position="110"/>
    </location>
</feature>
<dbReference type="SUPFAM" id="SSF50129">
    <property type="entry name" value="GroES-like"/>
    <property type="match status" value="1"/>
</dbReference>